<dbReference type="AlphaFoldDB" id="A0A1H4AHC4"/>
<dbReference type="Proteomes" id="UP000236755">
    <property type="component" value="Unassembled WGS sequence"/>
</dbReference>
<keyword evidence="1" id="KW-0812">Transmembrane</keyword>
<proteinExistence type="predicted"/>
<keyword evidence="1" id="KW-1133">Transmembrane helix</keyword>
<protein>
    <submittedName>
        <fullName evidence="2">Uncharacterized membrane protein</fullName>
    </submittedName>
</protein>
<dbReference type="PANTHER" id="PTHR31876">
    <property type="entry name" value="COV-LIKE PROTEIN 1"/>
    <property type="match status" value="1"/>
</dbReference>
<evidence type="ECO:0000256" key="1">
    <source>
        <dbReference type="SAM" id="Phobius"/>
    </source>
</evidence>
<reference evidence="2 3" key="1">
    <citation type="submission" date="2016-10" db="EMBL/GenBank/DDBJ databases">
        <authorList>
            <person name="de Groot N.N."/>
        </authorList>
    </citation>
    <scope>NUCLEOTIDE SEQUENCE [LARGE SCALE GENOMIC DNA]</scope>
    <source>
        <strain evidence="2 3">CGMCC 1.8712</strain>
    </source>
</reference>
<keyword evidence="3" id="KW-1185">Reference proteome</keyword>
<dbReference type="InterPro" id="IPR007462">
    <property type="entry name" value="COV1-like"/>
</dbReference>
<sequence length="212" mass="23093">MSLSGRLRASFVTGLLLVTPLAVTLLVLQFVFVRTTRLLNPVVRATRLTSYTGNVEIVAQLLAAVLLALGITALGYLASWRLGKRLFGGVERAIRLVPLVRTVYFGVRQVSESLAQRTAGYDAVALVEFPREGVYAIGFVTNEAPRSTRRATNEDLYTVFLPNSPNPTAGTLTLVPDDDIYEVDMSVRRGLRLLVTTGLSVDDVDDLPEVVA</sequence>
<organism evidence="2 3">
    <name type="scientific">Haloplanus vescus</name>
    <dbReference type="NCBI Taxonomy" id="555874"/>
    <lineage>
        <taxon>Archaea</taxon>
        <taxon>Methanobacteriati</taxon>
        <taxon>Methanobacteriota</taxon>
        <taxon>Stenosarchaea group</taxon>
        <taxon>Halobacteria</taxon>
        <taxon>Halobacteriales</taxon>
        <taxon>Haloferacaceae</taxon>
        <taxon>Haloplanus</taxon>
    </lineage>
</organism>
<accession>A0A1H4AHC4</accession>
<feature type="transmembrane region" description="Helical" evidence="1">
    <location>
        <begin position="12"/>
        <end position="32"/>
    </location>
</feature>
<dbReference type="RefSeq" id="WP_092635812.1">
    <property type="nucleotide sequence ID" value="NZ_FNQT01000006.1"/>
</dbReference>
<dbReference type="EMBL" id="FNQT01000006">
    <property type="protein sequence ID" value="SEA35151.1"/>
    <property type="molecule type" value="Genomic_DNA"/>
</dbReference>
<feature type="transmembrane region" description="Helical" evidence="1">
    <location>
        <begin position="57"/>
        <end position="78"/>
    </location>
</feature>
<evidence type="ECO:0000313" key="2">
    <source>
        <dbReference type="EMBL" id="SEA35151.1"/>
    </source>
</evidence>
<gene>
    <name evidence="2" type="ORF">SAMN04488065_2771</name>
</gene>
<dbReference type="STRING" id="555874.SAMN04488065_2771"/>
<dbReference type="PANTHER" id="PTHR31876:SF26">
    <property type="entry name" value="PROTEIN LIKE COV 2"/>
    <property type="match status" value="1"/>
</dbReference>
<dbReference type="Pfam" id="PF04367">
    <property type="entry name" value="DUF502"/>
    <property type="match status" value="1"/>
</dbReference>
<keyword evidence="1" id="KW-0472">Membrane</keyword>
<name>A0A1H4AHC4_9EURY</name>
<dbReference type="OrthoDB" id="51558at2157"/>
<evidence type="ECO:0000313" key="3">
    <source>
        <dbReference type="Proteomes" id="UP000236755"/>
    </source>
</evidence>